<dbReference type="InterPro" id="IPR013216">
    <property type="entry name" value="Methyltransf_11"/>
</dbReference>
<name>A0A2I0IFJ7_PUNGR</name>
<dbReference type="InterPro" id="IPR029063">
    <property type="entry name" value="SAM-dependent_MTases_sf"/>
</dbReference>
<sequence length="256" mass="28643">MALYANTCKLYVDSFAKGRQVGCRGRTIGEGIVAVKAAASSEVAEFEAGLLERPKWAGETPLSRIVGAVISFKPIYSLLKLGARQVLISTAEKKDIPWREMTREILESDVYKELETVQNSSLVYPDYYLSPFHAYDEGNLSWVGLDLSPYFLSVAQFKEKKRPPRANPIRWRHANGEETGLPSSSFDLISISLVPNSKVLQELSPVLFTLLKSTEPFLDEYYLINLEETVRETGFVNVTSALSDARHRTLTATVPF</sequence>
<gene>
    <name evidence="2" type="ORF">CRG98_036886</name>
</gene>
<proteinExistence type="predicted"/>
<protein>
    <recommendedName>
        <fullName evidence="1">Methyltransferase type 11 domain-containing protein</fullName>
    </recommendedName>
</protein>
<keyword evidence="3" id="KW-1185">Reference proteome</keyword>
<dbReference type="PANTHER" id="PTHR42912">
    <property type="entry name" value="METHYLTRANSFERASE"/>
    <property type="match status" value="1"/>
</dbReference>
<dbReference type="Proteomes" id="UP000233551">
    <property type="component" value="Unassembled WGS sequence"/>
</dbReference>
<dbReference type="Pfam" id="PF08241">
    <property type="entry name" value="Methyltransf_11"/>
    <property type="match status" value="1"/>
</dbReference>
<dbReference type="PANTHER" id="PTHR42912:SF80">
    <property type="entry name" value="METHYLTRANSFERASE DOMAIN-CONTAINING PROTEIN"/>
    <property type="match status" value="1"/>
</dbReference>
<dbReference type="EMBL" id="PGOL01003135">
    <property type="protein sequence ID" value="PKI42758.1"/>
    <property type="molecule type" value="Genomic_DNA"/>
</dbReference>
<dbReference type="SUPFAM" id="SSF53335">
    <property type="entry name" value="S-adenosyl-L-methionine-dependent methyltransferases"/>
    <property type="match status" value="1"/>
</dbReference>
<dbReference type="Gene3D" id="3.40.50.150">
    <property type="entry name" value="Vaccinia Virus protein VP39"/>
    <property type="match status" value="1"/>
</dbReference>
<comment type="caution">
    <text evidence="2">The sequence shown here is derived from an EMBL/GenBank/DDBJ whole genome shotgun (WGS) entry which is preliminary data.</text>
</comment>
<evidence type="ECO:0000313" key="2">
    <source>
        <dbReference type="EMBL" id="PKI42758.1"/>
    </source>
</evidence>
<evidence type="ECO:0000313" key="3">
    <source>
        <dbReference type="Proteomes" id="UP000233551"/>
    </source>
</evidence>
<dbReference type="STRING" id="22663.A0A2I0IFJ7"/>
<organism evidence="2 3">
    <name type="scientific">Punica granatum</name>
    <name type="common">Pomegranate</name>
    <dbReference type="NCBI Taxonomy" id="22663"/>
    <lineage>
        <taxon>Eukaryota</taxon>
        <taxon>Viridiplantae</taxon>
        <taxon>Streptophyta</taxon>
        <taxon>Embryophyta</taxon>
        <taxon>Tracheophyta</taxon>
        <taxon>Spermatophyta</taxon>
        <taxon>Magnoliopsida</taxon>
        <taxon>eudicotyledons</taxon>
        <taxon>Gunneridae</taxon>
        <taxon>Pentapetalae</taxon>
        <taxon>rosids</taxon>
        <taxon>malvids</taxon>
        <taxon>Myrtales</taxon>
        <taxon>Lythraceae</taxon>
        <taxon>Punica</taxon>
    </lineage>
</organism>
<reference evidence="2 3" key="1">
    <citation type="submission" date="2017-11" db="EMBL/GenBank/DDBJ databases">
        <title>De-novo sequencing of pomegranate (Punica granatum L.) genome.</title>
        <authorList>
            <person name="Akparov Z."/>
            <person name="Amiraslanov A."/>
            <person name="Hajiyeva S."/>
            <person name="Abbasov M."/>
            <person name="Kaur K."/>
            <person name="Hamwieh A."/>
            <person name="Solovyev V."/>
            <person name="Salamov A."/>
            <person name="Braich B."/>
            <person name="Kosarev P."/>
            <person name="Mahmoud A."/>
            <person name="Hajiyev E."/>
            <person name="Babayeva S."/>
            <person name="Izzatullayeva V."/>
            <person name="Mammadov A."/>
            <person name="Mammadov A."/>
            <person name="Sharifova S."/>
            <person name="Ojaghi J."/>
            <person name="Eynullazada K."/>
            <person name="Bayramov B."/>
            <person name="Abdulazimova A."/>
            <person name="Shahmuradov I."/>
        </authorList>
    </citation>
    <scope>NUCLEOTIDE SEQUENCE [LARGE SCALE GENOMIC DNA]</scope>
    <source>
        <strain evidence="3">cv. AG2017</strain>
        <tissue evidence="2">Leaf</tissue>
    </source>
</reference>
<dbReference type="InterPro" id="IPR050508">
    <property type="entry name" value="Methyltransf_Superfamily"/>
</dbReference>
<feature type="domain" description="Methyltransferase type 11" evidence="1">
    <location>
        <begin position="140"/>
        <end position="194"/>
    </location>
</feature>
<accession>A0A2I0IFJ7</accession>
<dbReference type="AlphaFoldDB" id="A0A2I0IFJ7"/>
<evidence type="ECO:0000259" key="1">
    <source>
        <dbReference type="Pfam" id="PF08241"/>
    </source>
</evidence>
<dbReference type="GO" id="GO:0008757">
    <property type="term" value="F:S-adenosylmethionine-dependent methyltransferase activity"/>
    <property type="evidence" value="ECO:0007669"/>
    <property type="project" value="InterPro"/>
</dbReference>